<reference evidence="1 2" key="1">
    <citation type="journal article" date="2013" name="Biodegradation">
        <title>Occurrence of 4-tert-butylphenol (4-t-BP) biodegradation in an aquatic sample caused by the presence of Spirodela polyrrhiza and isolation of a 4-t-BP-utilizing bacterium.</title>
        <authorList>
            <person name="Ogata Y."/>
            <person name="Toyama T."/>
            <person name="Yu N."/>
            <person name="Wang X."/>
            <person name="Sei K."/>
            <person name="Ike M."/>
        </authorList>
    </citation>
    <scope>NUCLEOTIDE SEQUENCE [LARGE SCALE GENOMIC DNA]</scope>
    <source>
        <strain evidence="1 2">OMI</strain>
    </source>
</reference>
<evidence type="ECO:0000313" key="1">
    <source>
        <dbReference type="EMBL" id="GAY24329.1"/>
    </source>
</evidence>
<dbReference type="Proteomes" id="UP000221538">
    <property type="component" value="Unassembled WGS sequence"/>
</dbReference>
<dbReference type="AlphaFoldDB" id="A0A292ZN64"/>
<comment type="caution">
    <text evidence="1">The sequence shown here is derived from an EMBL/GenBank/DDBJ whole genome shotgun (WGS) entry which is preliminary data.</text>
</comment>
<protein>
    <submittedName>
        <fullName evidence="1">Uncharacterized protein</fullName>
    </submittedName>
</protein>
<evidence type="ECO:0000313" key="2">
    <source>
        <dbReference type="Proteomes" id="UP000221538"/>
    </source>
</evidence>
<dbReference type="EMBL" id="BEWI01000032">
    <property type="protein sequence ID" value="GAY24329.1"/>
    <property type="molecule type" value="Genomic_DNA"/>
</dbReference>
<reference evidence="1 2" key="2">
    <citation type="journal article" date="2013" name="Environ. Sci. Technol.">
        <title>The 4-tert-butylphenol-utilizing bacterium Sphingobium fuliginis OMI can degrade bisphenols via phenolic ring hydroxylation and meta-cleavage pathway.</title>
        <authorList>
            <person name="Ogata Y."/>
            <person name="Goda S."/>
            <person name="Toyama T."/>
            <person name="Sei K."/>
            <person name="Ike M."/>
        </authorList>
    </citation>
    <scope>NUCLEOTIDE SEQUENCE [LARGE SCALE GENOMIC DNA]</scope>
    <source>
        <strain evidence="1 2">OMI</strain>
    </source>
</reference>
<proteinExistence type="predicted"/>
<organism evidence="1 2">
    <name type="scientific">Sphingobium fuliginis (strain ATCC 27551)</name>
    <dbReference type="NCBI Taxonomy" id="336203"/>
    <lineage>
        <taxon>Bacteria</taxon>
        <taxon>Pseudomonadati</taxon>
        <taxon>Pseudomonadota</taxon>
        <taxon>Alphaproteobacteria</taxon>
        <taxon>Sphingomonadales</taxon>
        <taxon>Sphingomonadaceae</taxon>
        <taxon>Sphingobium</taxon>
    </lineage>
</organism>
<accession>A0A292ZN64</accession>
<gene>
    <name evidence="1" type="ORF">SFOMI_4909</name>
</gene>
<sequence length="101" mass="11797">MIHQLDDRLWGRHVSRSDDIMLQLSRIAFKQFPWQNRLSNTKLGRYRALYGHRLVEPMVKNVLGLSADELLQIVLLLTEEMLHRPTPAFLFMRGAEPSLQA</sequence>
<name>A0A292ZN64_SPHSA</name>